<evidence type="ECO:0000313" key="9">
    <source>
        <dbReference type="WBParaSite" id="sdigi.contig104.g4397.t1"/>
    </source>
</evidence>
<evidence type="ECO:0000259" key="7">
    <source>
        <dbReference type="Pfam" id="PF17777"/>
    </source>
</evidence>
<sequence>MPKSKREVDGSVYLHIIHSALFAGSVRQKFKNNSRFFYGKNNVMAIALGKNPSTEYASELSKVSGLLKGECGLMFTNEDSETVKKYFEELIIADFARSGQTAISTVKLHEGPLTQFSFSLEPQLRKLGLPTKLDKGIVTLISDYVVCKENDKLTPDQCRLLKFLDYKMSTFHVKLSVHWSKNKDLRFVDLKLSSKKPLCCWIFYPNVMASSPFFYFSSVSYAIWNMKGNGTSNYVRNFLTFLNKVLRQSEGPVINKSPSTKNTQKQPQTTFVPAEVSQPSRNVKFSESRAYFGVDKRELLDKTTASSQAYLEEFNASAHKRKVVVSFLSSFAAICFYFWYSRKDYDGFLNAPKYEVIPTLKRYALRQQIERARDSGKDTTYLEAALAYVDVEEAVLQAEENAFRLHR</sequence>
<keyword evidence="6" id="KW-0472">Membrane</keyword>
<keyword evidence="4 5" id="KW-0539">Nucleus</keyword>
<keyword evidence="5" id="KW-0690">Ribosome biogenesis</keyword>
<dbReference type="InterPro" id="IPR051742">
    <property type="entry name" value="Ribosome_Assembly_uL10"/>
</dbReference>
<dbReference type="PANTHER" id="PTHR45841:SF1">
    <property type="entry name" value="MRNA TURNOVER PROTEIN 4 HOMOLOG"/>
    <property type="match status" value="1"/>
</dbReference>
<dbReference type="InterPro" id="IPR001790">
    <property type="entry name" value="Ribosomal_uL10"/>
</dbReference>
<evidence type="ECO:0000256" key="1">
    <source>
        <dbReference type="ARBA" id="ARBA00004046"/>
    </source>
</evidence>
<protein>
    <recommendedName>
        <fullName evidence="5">Ribosome assembly factor mrt4</fullName>
    </recommendedName>
</protein>
<evidence type="ECO:0000313" key="8">
    <source>
        <dbReference type="Proteomes" id="UP000887581"/>
    </source>
</evidence>
<evidence type="ECO:0000256" key="3">
    <source>
        <dbReference type="ARBA" id="ARBA00022490"/>
    </source>
</evidence>
<evidence type="ECO:0000256" key="6">
    <source>
        <dbReference type="SAM" id="Phobius"/>
    </source>
</evidence>
<dbReference type="Proteomes" id="UP000887581">
    <property type="component" value="Unplaced"/>
</dbReference>
<dbReference type="GO" id="GO:0000027">
    <property type="term" value="P:ribosomal large subunit assembly"/>
    <property type="evidence" value="ECO:0007669"/>
    <property type="project" value="InterPro"/>
</dbReference>
<dbReference type="Gene3D" id="3.30.70.1730">
    <property type="match status" value="1"/>
</dbReference>
<dbReference type="WBParaSite" id="sdigi.contig104.g4397.t1">
    <property type="protein sequence ID" value="sdigi.contig104.g4397.t1"/>
    <property type="gene ID" value="sdigi.contig104.g4397"/>
</dbReference>
<dbReference type="CDD" id="cd05796">
    <property type="entry name" value="Ribosomal_P0_like"/>
    <property type="match status" value="1"/>
</dbReference>
<comment type="subunit">
    <text evidence="5">Associates with the pre-60S ribosomal particle.</text>
</comment>
<feature type="transmembrane region" description="Helical" evidence="6">
    <location>
        <begin position="201"/>
        <end position="224"/>
    </location>
</feature>
<evidence type="ECO:0000256" key="4">
    <source>
        <dbReference type="ARBA" id="ARBA00023242"/>
    </source>
</evidence>
<dbReference type="SUPFAM" id="SSF160369">
    <property type="entry name" value="Ribosomal protein L10-like"/>
    <property type="match status" value="1"/>
</dbReference>
<comment type="subcellular location">
    <subcellularLocation>
        <location evidence="5">Cytoplasm</location>
    </subcellularLocation>
    <subcellularLocation>
        <location evidence="5">Nucleus</location>
        <location evidence="5">Nucleolus</location>
    </subcellularLocation>
</comment>
<dbReference type="AlphaFoldDB" id="A0A915PI63"/>
<dbReference type="Pfam" id="PF00466">
    <property type="entry name" value="Ribosomal_L10"/>
    <property type="match status" value="1"/>
</dbReference>
<feature type="transmembrane region" description="Helical" evidence="6">
    <location>
        <begin position="323"/>
        <end position="340"/>
    </location>
</feature>
<dbReference type="GO" id="GO:0005737">
    <property type="term" value="C:cytoplasm"/>
    <property type="evidence" value="ECO:0007669"/>
    <property type="project" value="UniProtKB-SubCell"/>
</dbReference>
<dbReference type="InterPro" id="IPR033867">
    <property type="entry name" value="Mrt4"/>
</dbReference>
<organism evidence="8 9">
    <name type="scientific">Setaria digitata</name>
    <dbReference type="NCBI Taxonomy" id="48799"/>
    <lineage>
        <taxon>Eukaryota</taxon>
        <taxon>Metazoa</taxon>
        <taxon>Ecdysozoa</taxon>
        <taxon>Nematoda</taxon>
        <taxon>Chromadorea</taxon>
        <taxon>Rhabditida</taxon>
        <taxon>Spirurina</taxon>
        <taxon>Spiruromorpha</taxon>
        <taxon>Filarioidea</taxon>
        <taxon>Setariidae</taxon>
        <taxon>Setaria</taxon>
    </lineage>
</organism>
<reference evidence="9" key="1">
    <citation type="submission" date="2022-11" db="UniProtKB">
        <authorList>
            <consortium name="WormBaseParasite"/>
        </authorList>
    </citation>
    <scope>IDENTIFICATION</scope>
</reference>
<dbReference type="Pfam" id="PF17777">
    <property type="entry name" value="RL10P_insert"/>
    <property type="match status" value="1"/>
</dbReference>
<dbReference type="GO" id="GO:0003723">
    <property type="term" value="F:RNA binding"/>
    <property type="evidence" value="ECO:0007669"/>
    <property type="project" value="TreeGrafter"/>
</dbReference>
<dbReference type="GO" id="GO:0030687">
    <property type="term" value="C:preribosome, large subunit precursor"/>
    <property type="evidence" value="ECO:0007669"/>
    <property type="project" value="TreeGrafter"/>
</dbReference>
<dbReference type="GO" id="GO:0005730">
    <property type="term" value="C:nucleolus"/>
    <property type="evidence" value="ECO:0007669"/>
    <property type="project" value="UniProtKB-SubCell"/>
</dbReference>
<keyword evidence="6" id="KW-1133">Transmembrane helix</keyword>
<dbReference type="PANTHER" id="PTHR45841">
    <property type="entry name" value="MRNA TURNOVER PROTEIN 4 MRTO4"/>
    <property type="match status" value="1"/>
</dbReference>
<dbReference type="InterPro" id="IPR043141">
    <property type="entry name" value="Ribosomal_uL10-like_sf"/>
</dbReference>
<dbReference type="GO" id="GO:0006364">
    <property type="term" value="P:rRNA processing"/>
    <property type="evidence" value="ECO:0007669"/>
    <property type="project" value="TreeGrafter"/>
</dbReference>
<comment type="function">
    <text evidence="1 5">Component of the ribosome assembly machinery. Nuclear paralog of the ribosomal protein P0, it binds pre-60S subunits at an early stage of assembly in the nucleolus, and is replaced by P0 in cytoplasmic pre-60S subunits and mature 80S ribosomes.</text>
</comment>
<dbReference type="FunFam" id="3.90.105.20:FF:000003">
    <property type="entry name" value="Ribosome assembly factor mrt4"/>
    <property type="match status" value="1"/>
</dbReference>
<dbReference type="Gene3D" id="3.90.105.20">
    <property type="match status" value="1"/>
</dbReference>
<evidence type="ECO:0000256" key="2">
    <source>
        <dbReference type="ARBA" id="ARBA00008889"/>
    </source>
</evidence>
<keyword evidence="3 5" id="KW-0963">Cytoplasm</keyword>
<proteinExistence type="inferred from homology"/>
<dbReference type="GO" id="GO:0000956">
    <property type="term" value="P:nuclear-transcribed mRNA catabolic process"/>
    <property type="evidence" value="ECO:0007669"/>
    <property type="project" value="TreeGrafter"/>
</dbReference>
<dbReference type="InterPro" id="IPR040637">
    <property type="entry name" value="Ribosomal_uL10-like_insert"/>
</dbReference>
<keyword evidence="8" id="KW-1185">Reference proteome</keyword>
<name>A0A915PI63_9BILA</name>
<dbReference type="InterPro" id="IPR043164">
    <property type="entry name" value="Ribosomal_uL10-like_insert_sf"/>
</dbReference>
<evidence type="ECO:0000256" key="5">
    <source>
        <dbReference type="RuleBase" id="RU364039"/>
    </source>
</evidence>
<comment type="similarity">
    <text evidence="2 5">Belongs to the universal ribosomal protein uL10 family.</text>
</comment>
<feature type="domain" description="Large ribosomal subunit protein uL10-like insertion" evidence="7">
    <location>
        <begin position="96"/>
        <end position="164"/>
    </location>
</feature>
<accession>A0A915PI63</accession>
<keyword evidence="6" id="KW-0812">Transmembrane</keyword>